<reference evidence="3 4" key="1">
    <citation type="submission" date="2018-06" db="EMBL/GenBank/DDBJ databases">
        <title>Genomic Encyclopedia of Type Strains, Phase IV (KMG-IV): sequencing the most valuable type-strain genomes for metagenomic binning, comparative biology and taxonomic classification.</title>
        <authorList>
            <person name="Goeker M."/>
        </authorList>
    </citation>
    <scope>NUCLEOTIDE SEQUENCE [LARGE SCALE GENOMIC DNA]</scope>
    <source>
        <strain evidence="3 4">DSM 18048</strain>
    </source>
</reference>
<dbReference type="InterPro" id="IPR025161">
    <property type="entry name" value="IS402-like_dom"/>
</dbReference>
<dbReference type="PANTHER" id="PTHR46637:SF1">
    <property type="entry name" value="BLL5188 PROTEIN"/>
    <property type="match status" value="1"/>
</dbReference>
<evidence type="ECO:0000313" key="4">
    <source>
        <dbReference type="Proteomes" id="UP000248326"/>
    </source>
</evidence>
<dbReference type="Pfam" id="PF13340">
    <property type="entry name" value="DUF4096"/>
    <property type="match status" value="1"/>
</dbReference>
<feature type="domain" description="Insertion element IS402-like" evidence="2">
    <location>
        <begin position="66"/>
        <end position="138"/>
    </location>
</feature>
<evidence type="ECO:0000256" key="1">
    <source>
        <dbReference type="SAM" id="MobiDB-lite"/>
    </source>
</evidence>
<name>A0A318SDI8_9DEIO</name>
<organism evidence="3 4">
    <name type="scientific">Deinococcus yavapaiensis KR-236</name>
    <dbReference type="NCBI Taxonomy" id="694435"/>
    <lineage>
        <taxon>Bacteria</taxon>
        <taxon>Thermotogati</taxon>
        <taxon>Deinococcota</taxon>
        <taxon>Deinococci</taxon>
        <taxon>Deinococcales</taxon>
        <taxon>Deinococcaceae</taxon>
        <taxon>Deinococcus</taxon>
    </lineage>
</organism>
<keyword evidence="4" id="KW-1185">Reference proteome</keyword>
<sequence length="251" mass="28307">MVHGRAALPSPQRTPLNSTWNGGRASLARPGRGRCSEGGSADTRSCRPRGAARQESISFCAVREEITDVQWAHLEPLLPKQQGNGRPYGNHHLIVSGIVWVLRTGAPWRDAPECFGEWTTVYCRFRRWIARGVWQRIFQALRRTADEEGRLDWSKHFGTAPLFERMSVRWTARRSVGAITGRVQHQDSLASQQQRQAVRIRSQWRRAARSGVLRRVDAARRGSSRREVVATPNFAARQVGYMPSAALVFGV</sequence>
<gene>
    <name evidence="3" type="ORF">DES52_11885</name>
</gene>
<proteinExistence type="predicted"/>
<feature type="region of interest" description="Disordered" evidence="1">
    <location>
        <begin position="1"/>
        <end position="49"/>
    </location>
</feature>
<dbReference type="EMBL" id="QJSX01000018">
    <property type="protein sequence ID" value="PYE50468.1"/>
    <property type="molecule type" value="Genomic_DNA"/>
</dbReference>
<dbReference type="AlphaFoldDB" id="A0A318SDI8"/>
<evidence type="ECO:0000313" key="3">
    <source>
        <dbReference type="EMBL" id="PYE50468.1"/>
    </source>
</evidence>
<evidence type="ECO:0000259" key="2">
    <source>
        <dbReference type="Pfam" id="PF13340"/>
    </source>
</evidence>
<accession>A0A318SDI8</accession>
<feature type="compositionally biased region" description="Polar residues" evidence="1">
    <location>
        <begin position="11"/>
        <end position="21"/>
    </location>
</feature>
<dbReference type="PANTHER" id="PTHR46637">
    <property type="entry name" value="TIS1421-TRANSPOSASE PROTEIN A"/>
    <property type="match status" value="1"/>
</dbReference>
<comment type="caution">
    <text evidence="3">The sequence shown here is derived from an EMBL/GenBank/DDBJ whole genome shotgun (WGS) entry which is preliminary data.</text>
</comment>
<dbReference type="Proteomes" id="UP000248326">
    <property type="component" value="Unassembled WGS sequence"/>
</dbReference>
<protein>
    <submittedName>
        <fullName evidence="3">Transposase</fullName>
    </submittedName>
</protein>
<dbReference type="InterPro" id="IPR052909">
    <property type="entry name" value="Transposase_6_like"/>
</dbReference>